<dbReference type="InterPro" id="IPR013783">
    <property type="entry name" value="Ig-like_fold"/>
</dbReference>
<keyword evidence="4" id="KW-0732">Signal</keyword>
<dbReference type="PANTHER" id="PTHR33307">
    <property type="entry name" value="ALPHA-RHAMNOSIDASE (EUROFUNG)"/>
    <property type="match status" value="1"/>
</dbReference>
<dbReference type="GO" id="GO:0030596">
    <property type="term" value="F:alpha-L-rhamnosidase activity"/>
    <property type="evidence" value="ECO:0007669"/>
    <property type="project" value="UniProtKB-EC"/>
</dbReference>
<name>A0A9W8XM35_9PLEO</name>
<dbReference type="PANTHER" id="PTHR33307:SF11">
    <property type="entry name" value="ALPHA-L-RHAMNOSIDASE"/>
    <property type="match status" value="1"/>
</dbReference>
<dbReference type="EMBL" id="JAPEUX010000004">
    <property type="protein sequence ID" value="KAJ4353313.1"/>
    <property type="molecule type" value="Genomic_DNA"/>
</dbReference>
<evidence type="ECO:0000256" key="2">
    <source>
        <dbReference type="ARBA" id="ARBA00012652"/>
    </source>
</evidence>
<keyword evidence="3" id="KW-0378">Hydrolase</keyword>
<feature type="chain" id="PRO_5040774003" description="alpha-L-rhamnosidase" evidence="4">
    <location>
        <begin position="19"/>
        <end position="902"/>
    </location>
</feature>
<dbReference type="Pfam" id="PF08531">
    <property type="entry name" value="Bac_rhamnosid_N"/>
    <property type="match status" value="1"/>
</dbReference>
<evidence type="ECO:0000313" key="9">
    <source>
        <dbReference type="EMBL" id="KAJ4353313.1"/>
    </source>
</evidence>
<evidence type="ECO:0000256" key="1">
    <source>
        <dbReference type="ARBA" id="ARBA00001445"/>
    </source>
</evidence>
<evidence type="ECO:0000259" key="8">
    <source>
        <dbReference type="Pfam" id="PF17390"/>
    </source>
</evidence>
<feature type="domain" description="Alpha-L-rhamnosidase concanavalin-like" evidence="5">
    <location>
        <begin position="348"/>
        <end position="430"/>
    </location>
</feature>
<feature type="domain" description="Bacterial alpha-L-rhamnosidase N-terminal" evidence="6">
    <location>
        <begin position="165"/>
        <end position="336"/>
    </location>
</feature>
<keyword evidence="10" id="KW-1185">Reference proteome</keyword>
<evidence type="ECO:0000256" key="4">
    <source>
        <dbReference type="SAM" id="SignalP"/>
    </source>
</evidence>
<evidence type="ECO:0000313" key="10">
    <source>
        <dbReference type="Proteomes" id="UP001140513"/>
    </source>
</evidence>
<sequence>MHLLRVLQALTVPAIVLGLNVQPGSLRVDGTIKPLAVDSTNPRLSWRLVSQSRGDSQIALQVQAAGADGLWTLPNLWDSGRISSSDPFARYNGRGLKSRSAIFWRVRVWDANNKPSQWSQVSTFEVGLLRPSDWEASWITNPDFATGKNSLPMFAKEFNVGCVVPKARLYLLGLGVHAPEINGQAVDDRVLAPGYSTFNKTLWYSTYDVTHLLKPGNNVIGVQLGKGIYDSDKPLGGKRYTKFTIPSQPLKLIAQLEYTCLLGSSHTVTSDDTWTSSTNGPYLEAHWYGGEEYNALKEIKDWSKPGKSRQNWTTAQVTTGPGGALTSPRAPQIKRFETITAVSVKPGPDYLLFDFGVNNAGTFNFKINGTGLAGRRVTFWPAERLKSNGYIDQSTMGTNIFHAYTIKNSESEIYSPKFVYHGMQFLGINLTLGSDVTWAPKASDMSMTVIRASNEQVLEVSSSNDLFNGIHNNIDRSIKSNMHSVLTDCPHREKLGWLEQDHLVFDPVAMGYDIEAYGIDFMRTIADAQAPDIPGLIPTTAPEYVVFSGQLLMYRDDPNWGVAAIRFPLFHYEYYGDITILTMRYNVMTQYMDYLQRKAGGNPYMPDSSLGDWLTLNNMTPKGATATFAYYQAAAGMTAVEKYLKHTAKAAEYQALAESIREGYHSRYFNETGSPHYCANTQACNAMALDIGAVPAEHKEAVLSALIDSLEAQGWHWDVGEIGLPSLIRVLKGADRNDILYKLFSQTTVPSYGSQVVHGSTSLWEHWDAPTTGGSYNHFMFGYGDIWIEQLSGLSQSSGSVAWKQIDYKPVIVGDLTQARTSYRTPRGRALAEWSRAGSGLEYNVEVPVGSIGTVTLNSTNVTLDGGKIKAGINGVESTEENGGQTVIKVGSGTYKFHAELP</sequence>
<dbReference type="Pfam" id="PF17389">
    <property type="entry name" value="Bac_rhamnosid6H"/>
    <property type="match status" value="1"/>
</dbReference>
<evidence type="ECO:0000259" key="6">
    <source>
        <dbReference type="Pfam" id="PF08531"/>
    </source>
</evidence>
<accession>A0A9W8XM35</accession>
<comment type="catalytic activity">
    <reaction evidence="1">
        <text>Hydrolysis of terminal non-reducing alpha-L-rhamnose residues in alpha-L-rhamnosides.</text>
        <dbReference type="EC" id="3.2.1.40"/>
    </reaction>
</comment>
<dbReference type="InterPro" id="IPR016007">
    <property type="entry name" value="Alpha_rhamnosid"/>
</dbReference>
<dbReference type="Gene3D" id="2.60.120.260">
    <property type="entry name" value="Galactose-binding domain-like"/>
    <property type="match status" value="2"/>
</dbReference>
<dbReference type="InterPro" id="IPR008902">
    <property type="entry name" value="Rhamnosid_concanavalin"/>
</dbReference>
<evidence type="ECO:0000259" key="7">
    <source>
        <dbReference type="Pfam" id="PF17389"/>
    </source>
</evidence>
<dbReference type="GeneID" id="80908570"/>
<dbReference type="InterPro" id="IPR013737">
    <property type="entry name" value="Bac_rhamnosid_N"/>
</dbReference>
<feature type="domain" description="Alpha-L-rhamnosidase C-terminal" evidence="8">
    <location>
        <begin position="799"/>
        <end position="865"/>
    </location>
</feature>
<dbReference type="AlphaFoldDB" id="A0A9W8XM35"/>
<dbReference type="InterPro" id="IPR035398">
    <property type="entry name" value="Bac_rhamnosid_C"/>
</dbReference>
<feature type="domain" description="Alpha-L-rhamnosidase six-hairpin glycosidase" evidence="7">
    <location>
        <begin position="456"/>
        <end position="787"/>
    </location>
</feature>
<dbReference type="OrthoDB" id="10036721at2759"/>
<dbReference type="RefSeq" id="XP_056071087.1">
    <property type="nucleotide sequence ID" value="XM_056213820.1"/>
</dbReference>
<dbReference type="Gene3D" id="1.50.10.10">
    <property type="match status" value="1"/>
</dbReference>
<evidence type="ECO:0000256" key="3">
    <source>
        <dbReference type="ARBA" id="ARBA00022801"/>
    </source>
</evidence>
<proteinExistence type="predicted"/>
<dbReference type="SUPFAM" id="SSF48208">
    <property type="entry name" value="Six-hairpin glycosidases"/>
    <property type="match status" value="1"/>
</dbReference>
<protein>
    <recommendedName>
        <fullName evidence="2">alpha-L-rhamnosidase</fullName>
        <ecNumber evidence="2">3.2.1.40</ecNumber>
    </recommendedName>
</protein>
<organism evidence="9 10">
    <name type="scientific">Didymosphaeria variabile</name>
    <dbReference type="NCBI Taxonomy" id="1932322"/>
    <lineage>
        <taxon>Eukaryota</taxon>
        <taxon>Fungi</taxon>
        <taxon>Dikarya</taxon>
        <taxon>Ascomycota</taxon>
        <taxon>Pezizomycotina</taxon>
        <taxon>Dothideomycetes</taxon>
        <taxon>Pleosporomycetidae</taxon>
        <taxon>Pleosporales</taxon>
        <taxon>Massarineae</taxon>
        <taxon>Didymosphaeriaceae</taxon>
        <taxon>Didymosphaeria</taxon>
    </lineage>
</organism>
<dbReference type="InterPro" id="IPR008928">
    <property type="entry name" value="6-hairpin_glycosidase_sf"/>
</dbReference>
<dbReference type="Proteomes" id="UP001140513">
    <property type="component" value="Unassembled WGS sequence"/>
</dbReference>
<dbReference type="InterPro" id="IPR035396">
    <property type="entry name" value="Bac_rhamnosid6H"/>
</dbReference>
<feature type="signal peptide" evidence="4">
    <location>
        <begin position="1"/>
        <end position="18"/>
    </location>
</feature>
<dbReference type="Gene3D" id="2.60.40.10">
    <property type="entry name" value="Immunoglobulins"/>
    <property type="match status" value="1"/>
</dbReference>
<dbReference type="PIRSF" id="PIRSF010631">
    <property type="entry name" value="A-rhamnsds"/>
    <property type="match status" value="1"/>
</dbReference>
<dbReference type="EC" id="3.2.1.40" evidence="2"/>
<dbReference type="Pfam" id="PF17390">
    <property type="entry name" value="Bac_rhamnosid_C"/>
    <property type="match status" value="1"/>
</dbReference>
<gene>
    <name evidence="9" type="ORF">N0V89_005040</name>
</gene>
<dbReference type="InterPro" id="IPR012341">
    <property type="entry name" value="6hp_glycosidase-like_sf"/>
</dbReference>
<reference evidence="9" key="1">
    <citation type="submission" date="2022-10" db="EMBL/GenBank/DDBJ databases">
        <title>Tapping the CABI collections for fungal endophytes: first genome assemblies for Collariella, Neodidymelliopsis, Ascochyta clinopodiicola, Didymella pomorum, Didymosphaeria variabile, Neocosmospora piperis and Neocucurbitaria cava.</title>
        <authorList>
            <person name="Hill R."/>
        </authorList>
    </citation>
    <scope>NUCLEOTIDE SEQUENCE</scope>
    <source>
        <strain evidence="9">IMI 356815</strain>
    </source>
</reference>
<comment type="caution">
    <text evidence="9">The sequence shown here is derived from an EMBL/GenBank/DDBJ whole genome shotgun (WGS) entry which is preliminary data.</text>
</comment>
<evidence type="ECO:0000259" key="5">
    <source>
        <dbReference type="Pfam" id="PF05592"/>
    </source>
</evidence>
<dbReference type="Gene3D" id="2.60.420.10">
    <property type="entry name" value="Maltose phosphorylase, domain 3"/>
    <property type="match status" value="1"/>
</dbReference>
<dbReference type="Pfam" id="PF05592">
    <property type="entry name" value="Bac_rhamnosid"/>
    <property type="match status" value="1"/>
</dbReference>
<dbReference type="GO" id="GO:0005975">
    <property type="term" value="P:carbohydrate metabolic process"/>
    <property type="evidence" value="ECO:0007669"/>
    <property type="project" value="InterPro"/>
</dbReference>
<dbReference type="Pfam" id="PF25788">
    <property type="entry name" value="Ig_Rha78A_N"/>
    <property type="match status" value="1"/>
</dbReference>